<organism evidence="2 3">
    <name type="scientific">Podospora fimiseda</name>
    <dbReference type="NCBI Taxonomy" id="252190"/>
    <lineage>
        <taxon>Eukaryota</taxon>
        <taxon>Fungi</taxon>
        <taxon>Dikarya</taxon>
        <taxon>Ascomycota</taxon>
        <taxon>Pezizomycotina</taxon>
        <taxon>Sordariomycetes</taxon>
        <taxon>Sordariomycetidae</taxon>
        <taxon>Sordariales</taxon>
        <taxon>Podosporaceae</taxon>
        <taxon>Podospora</taxon>
    </lineage>
</organism>
<proteinExistence type="predicted"/>
<dbReference type="EMBL" id="MU865292">
    <property type="protein sequence ID" value="KAK4231594.1"/>
    <property type="molecule type" value="Genomic_DNA"/>
</dbReference>
<dbReference type="Proteomes" id="UP001301958">
    <property type="component" value="Unassembled WGS sequence"/>
</dbReference>
<evidence type="ECO:0000313" key="2">
    <source>
        <dbReference type="EMBL" id="KAK4231594.1"/>
    </source>
</evidence>
<gene>
    <name evidence="2" type="ORF">QBC38DRAFT_466146</name>
</gene>
<comment type="caution">
    <text evidence="2">The sequence shown here is derived from an EMBL/GenBank/DDBJ whole genome shotgun (WGS) entry which is preliminary data.</text>
</comment>
<name>A0AAN7BXS5_9PEZI</name>
<dbReference type="AlphaFoldDB" id="A0AAN7BXS5"/>
<accession>A0AAN7BXS5</accession>
<keyword evidence="1" id="KW-0812">Transmembrane</keyword>
<evidence type="ECO:0000313" key="3">
    <source>
        <dbReference type="Proteomes" id="UP001301958"/>
    </source>
</evidence>
<keyword evidence="1" id="KW-1133">Transmembrane helix</keyword>
<protein>
    <submittedName>
        <fullName evidence="2">Uncharacterized protein</fullName>
    </submittedName>
</protein>
<feature type="transmembrane region" description="Helical" evidence="1">
    <location>
        <begin position="37"/>
        <end position="60"/>
    </location>
</feature>
<keyword evidence="3" id="KW-1185">Reference proteome</keyword>
<reference evidence="2" key="2">
    <citation type="submission" date="2023-05" db="EMBL/GenBank/DDBJ databases">
        <authorList>
            <consortium name="Lawrence Berkeley National Laboratory"/>
            <person name="Steindorff A."/>
            <person name="Hensen N."/>
            <person name="Bonometti L."/>
            <person name="Westerberg I."/>
            <person name="Brannstrom I.O."/>
            <person name="Guillou S."/>
            <person name="Cros-Aarteil S."/>
            <person name="Calhoun S."/>
            <person name="Haridas S."/>
            <person name="Kuo A."/>
            <person name="Mondo S."/>
            <person name="Pangilinan J."/>
            <person name="Riley R."/>
            <person name="Labutti K."/>
            <person name="Andreopoulos B."/>
            <person name="Lipzen A."/>
            <person name="Chen C."/>
            <person name="Yanf M."/>
            <person name="Daum C."/>
            <person name="Ng V."/>
            <person name="Clum A."/>
            <person name="Ohm R."/>
            <person name="Martin F."/>
            <person name="Silar P."/>
            <person name="Natvig D."/>
            <person name="Lalanne C."/>
            <person name="Gautier V."/>
            <person name="Ament-Velasquez S.L."/>
            <person name="Kruys A."/>
            <person name="Hutchinson M.I."/>
            <person name="Powell A.J."/>
            <person name="Barry K."/>
            <person name="Miller A.N."/>
            <person name="Grigoriev I.V."/>
            <person name="Debuchy R."/>
            <person name="Gladieux P."/>
            <person name="Thoren M.H."/>
            <person name="Johannesson H."/>
        </authorList>
    </citation>
    <scope>NUCLEOTIDE SEQUENCE</scope>
    <source>
        <strain evidence="2">CBS 990.96</strain>
    </source>
</reference>
<sequence length="82" mass="8377">MLPSIVYFLTLIGMGHFGSFQPAGSLGGGESCFNTPLGFFAVVVAVFWVLAAACLTGIFLEGAVVFGGIFCCCEVGGTDLSS</sequence>
<reference evidence="2" key="1">
    <citation type="journal article" date="2023" name="Mol. Phylogenet. Evol.">
        <title>Genome-scale phylogeny and comparative genomics of the fungal order Sordariales.</title>
        <authorList>
            <person name="Hensen N."/>
            <person name="Bonometti L."/>
            <person name="Westerberg I."/>
            <person name="Brannstrom I.O."/>
            <person name="Guillou S."/>
            <person name="Cros-Aarteil S."/>
            <person name="Calhoun S."/>
            <person name="Haridas S."/>
            <person name="Kuo A."/>
            <person name="Mondo S."/>
            <person name="Pangilinan J."/>
            <person name="Riley R."/>
            <person name="LaButti K."/>
            <person name="Andreopoulos B."/>
            <person name="Lipzen A."/>
            <person name="Chen C."/>
            <person name="Yan M."/>
            <person name="Daum C."/>
            <person name="Ng V."/>
            <person name="Clum A."/>
            <person name="Steindorff A."/>
            <person name="Ohm R.A."/>
            <person name="Martin F."/>
            <person name="Silar P."/>
            <person name="Natvig D.O."/>
            <person name="Lalanne C."/>
            <person name="Gautier V."/>
            <person name="Ament-Velasquez S.L."/>
            <person name="Kruys A."/>
            <person name="Hutchinson M.I."/>
            <person name="Powell A.J."/>
            <person name="Barry K."/>
            <person name="Miller A.N."/>
            <person name="Grigoriev I.V."/>
            <person name="Debuchy R."/>
            <person name="Gladieux P."/>
            <person name="Hiltunen Thoren M."/>
            <person name="Johannesson H."/>
        </authorList>
    </citation>
    <scope>NUCLEOTIDE SEQUENCE</scope>
    <source>
        <strain evidence="2">CBS 990.96</strain>
    </source>
</reference>
<evidence type="ECO:0000256" key="1">
    <source>
        <dbReference type="SAM" id="Phobius"/>
    </source>
</evidence>
<keyword evidence="1" id="KW-0472">Membrane</keyword>